<sequence>MGKRSSEADHGNKKKFRVAHGVIEPGYSGVYATCLKNKEGQCRKELLALFQEKAEEYFDMSQVEGEGEDDDDESLSIEDKIKREVNELNQTTTVTKKEPLKPINLDCMCLVFIKTRKPIDPERLVYGIVKELAETKVKRTRVTNKLLPVTYTVSASIDQLKLLAEKVLKPHFHSGEDQKPVKYAIQVDRRNFNTIAREDVIKTVASCIDKATYGHEVELKKYEKLILVNCYKNSIGMSVVDDWLKYDKYNLQQIYEKGLDMSQDSSRVSSEPAKSK</sequence>
<organism evidence="3 4">
    <name type="scientific">Diutina rugosa</name>
    <name type="common">Yeast</name>
    <name type="synonym">Candida rugosa</name>
    <dbReference type="NCBI Taxonomy" id="5481"/>
    <lineage>
        <taxon>Eukaryota</taxon>
        <taxon>Fungi</taxon>
        <taxon>Dikarya</taxon>
        <taxon>Ascomycota</taxon>
        <taxon>Saccharomycotina</taxon>
        <taxon>Pichiomycetes</taxon>
        <taxon>Debaryomycetaceae</taxon>
        <taxon>Diutina</taxon>
    </lineage>
</organism>
<evidence type="ECO:0000313" key="3">
    <source>
        <dbReference type="EMBL" id="KAA8902326.1"/>
    </source>
</evidence>
<evidence type="ECO:0000313" key="4">
    <source>
        <dbReference type="Proteomes" id="UP000449547"/>
    </source>
</evidence>
<dbReference type="AlphaFoldDB" id="A0A642UUW6"/>
<dbReference type="InterPro" id="IPR004114">
    <property type="entry name" value="THUMP_dom"/>
</dbReference>
<dbReference type="PANTHER" id="PTHR13452">
    <property type="entry name" value="THUMP DOMAIN CONTAINING PROTEIN 1-RELATED"/>
    <property type="match status" value="1"/>
</dbReference>
<dbReference type="PROSITE" id="PS51165">
    <property type="entry name" value="THUMP"/>
    <property type="match status" value="1"/>
</dbReference>
<dbReference type="SUPFAM" id="SSF143437">
    <property type="entry name" value="THUMP domain-like"/>
    <property type="match status" value="1"/>
</dbReference>
<evidence type="ECO:0000259" key="2">
    <source>
        <dbReference type="PROSITE" id="PS51165"/>
    </source>
</evidence>
<dbReference type="InterPro" id="IPR040183">
    <property type="entry name" value="THUMPD1-like"/>
</dbReference>
<name>A0A642UUW6_DIURU</name>
<protein>
    <recommendedName>
        <fullName evidence="2">THUMP domain-containing protein</fullName>
    </recommendedName>
</protein>
<dbReference type="GeneID" id="54781431"/>
<feature type="domain" description="THUMP" evidence="2">
    <location>
        <begin position="131"/>
        <end position="241"/>
    </location>
</feature>
<reference evidence="3 4" key="1">
    <citation type="submission" date="2019-07" db="EMBL/GenBank/DDBJ databases">
        <title>Genome assembly of two rare yeast pathogens: Diutina rugosa and Trichomonascus ciferrii.</title>
        <authorList>
            <person name="Mixao V."/>
            <person name="Saus E."/>
            <person name="Hansen A."/>
            <person name="Lass-Flor C."/>
            <person name="Gabaldon T."/>
        </authorList>
    </citation>
    <scope>NUCLEOTIDE SEQUENCE [LARGE SCALE GENOMIC DNA]</scope>
    <source>
        <strain evidence="3 4">CBS 613</strain>
    </source>
</reference>
<dbReference type="EMBL" id="SWFT01000090">
    <property type="protein sequence ID" value="KAA8902326.1"/>
    <property type="molecule type" value="Genomic_DNA"/>
</dbReference>
<dbReference type="SMART" id="SM00981">
    <property type="entry name" value="THUMP"/>
    <property type="match status" value="1"/>
</dbReference>
<comment type="caution">
    <text evidence="3">The sequence shown here is derived from an EMBL/GenBank/DDBJ whole genome shotgun (WGS) entry which is preliminary data.</text>
</comment>
<dbReference type="GO" id="GO:0003723">
    <property type="term" value="F:RNA binding"/>
    <property type="evidence" value="ECO:0007669"/>
    <property type="project" value="UniProtKB-UniRule"/>
</dbReference>
<dbReference type="PANTHER" id="PTHR13452:SF10">
    <property type="entry name" value="THUMP DOMAIN-CONTAINING PROTEIN 1"/>
    <property type="match status" value="1"/>
</dbReference>
<dbReference type="FunFam" id="3.30.2300.10:FF:000001">
    <property type="entry name" value="THUMP domain-containing protein 1"/>
    <property type="match status" value="1"/>
</dbReference>
<dbReference type="RefSeq" id="XP_034012311.1">
    <property type="nucleotide sequence ID" value="XM_034155469.1"/>
</dbReference>
<dbReference type="Pfam" id="PF02926">
    <property type="entry name" value="THUMP"/>
    <property type="match status" value="1"/>
</dbReference>
<dbReference type="GO" id="GO:0006400">
    <property type="term" value="P:tRNA modification"/>
    <property type="evidence" value="ECO:0007669"/>
    <property type="project" value="InterPro"/>
</dbReference>
<dbReference type="OMA" id="MNEKACV"/>
<keyword evidence="1" id="KW-0694">RNA-binding</keyword>
<keyword evidence="4" id="KW-1185">Reference proteome</keyword>
<dbReference type="CDD" id="cd11717">
    <property type="entry name" value="THUMP_THUMPD1_like"/>
    <property type="match status" value="1"/>
</dbReference>
<dbReference type="VEuPathDB" id="FungiDB:DIURU_002780"/>
<proteinExistence type="predicted"/>
<evidence type="ECO:0000256" key="1">
    <source>
        <dbReference type="PROSITE-ProRule" id="PRU00529"/>
    </source>
</evidence>
<dbReference type="Proteomes" id="UP000449547">
    <property type="component" value="Unassembled WGS sequence"/>
</dbReference>
<gene>
    <name evidence="3" type="ORF">DIURU_002780</name>
</gene>
<accession>A0A642UUW6</accession>
<dbReference type="OrthoDB" id="367221at2759"/>
<dbReference type="Gene3D" id="3.30.2300.10">
    <property type="entry name" value="THUMP superfamily"/>
    <property type="match status" value="1"/>
</dbReference>